<evidence type="ECO:0000256" key="4">
    <source>
        <dbReference type="SAM" id="MobiDB-lite"/>
    </source>
</evidence>
<sequence length="391" mass="43979">MEGIFEKLKKLREDEATEGDDVDEVCFVMRNDSDCEGSSSENEVGPEEGDEGEGSLSPFNESGVFAKLKKLKAEEEKGGESDVDEIVYVMAHESDSEGEGVEETGDDKKETEKETEKETDEDTKDADNEGETEEEEKKRAEKKAERKARKAEKIKLKKEKKRAEREAKEAAKKASAKDDDGSESDDDDETLAALKQWDNSKSMAEEKIAETATQSLSVYVSQISYDATEDDVRKHFLDANCNVSSVRLVYNKRDGNSFRGVAFVDVSDKDSFDKALDLSNKEGPKGRKIKVLPTKTEAELSNIVRERETRLFNMRREGKELRDEIRGNAKGSKKTRRDKGEKRKRGGGDTDAKGKDGEPKKNSKKDEEGDHTLTKKQRARKAAILAQRRRR</sequence>
<feature type="region of interest" description="Disordered" evidence="4">
    <location>
        <begin position="12"/>
        <end position="201"/>
    </location>
</feature>
<evidence type="ECO:0000313" key="6">
    <source>
        <dbReference type="EMBL" id="GMH52236.1"/>
    </source>
</evidence>
<dbReference type="Proteomes" id="UP001165082">
    <property type="component" value="Unassembled WGS sequence"/>
</dbReference>
<feature type="compositionally biased region" description="Basic residues" evidence="4">
    <location>
        <begin position="374"/>
        <end position="391"/>
    </location>
</feature>
<dbReference type="Gene3D" id="3.30.70.330">
    <property type="match status" value="1"/>
</dbReference>
<feature type="compositionally biased region" description="Basic residues" evidence="4">
    <location>
        <begin position="145"/>
        <end position="160"/>
    </location>
</feature>
<dbReference type="Pfam" id="PF00076">
    <property type="entry name" value="RRM_1"/>
    <property type="match status" value="1"/>
</dbReference>
<accession>A0A9W6ZGM5</accession>
<feature type="compositionally biased region" description="Acidic residues" evidence="4">
    <location>
        <begin position="117"/>
        <end position="134"/>
    </location>
</feature>
<dbReference type="EMBL" id="BRXZ01002014">
    <property type="protein sequence ID" value="GMH52236.1"/>
    <property type="molecule type" value="Genomic_DNA"/>
</dbReference>
<keyword evidence="7" id="KW-1185">Reference proteome</keyword>
<keyword evidence="1" id="KW-0677">Repeat</keyword>
<dbReference type="SUPFAM" id="SSF54928">
    <property type="entry name" value="RNA-binding domain, RBD"/>
    <property type="match status" value="1"/>
</dbReference>
<feature type="compositionally biased region" description="Basic and acidic residues" evidence="4">
    <location>
        <begin position="106"/>
        <end position="116"/>
    </location>
</feature>
<dbReference type="InterPro" id="IPR000504">
    <property type="entry name" value="RRM_dom"/>
</dbReference>
<feature type="domain" description="RRM" evidence="5">
    <location>
        <begin position="216"/>
        <end position="296"/>
    </location>
</feature>
<feature type="region of interest" description="Disordered" evidence="4">
    <location>
        <begin position="322"/>
        <end position="391"/>
    </location>
</feature>
<feature type="compositionally biased region" description="Acidic residues" evidence="4">
    <location>
        <begin position="15"/>
        <end position="24"/>
    </location>
</feature>
<proteinExistence type="predicted"/>
<feature type="compositionally biased region" description="Acidic residues" evidence="4">
    <location>
        <begin position="180"/>
        <end position="190"/>
    </location>
</feature>
<feature type="compositionally biased region" description="Basic and acidic residues" evidence="4">
    <location>
        <begin position="71"/>
        <end position="80"/>
    </location>
</feature>
<dbReference type="InterPro" id="IPR012677">
    <property type="entry name" value="Nucleotide-bd_a/b_plait_sf"/>
</dbReference>
<dbReference type="PROSITE" id="PS50102">
    <property type="entry name" value="RRM"/>
    <property type="match status" value="1"/>
</dbReference>
<dbReference type="GO" id="GO:0003723">
    <property type="term" value="F:RNA binding"/>
    <property type="evidence" value="ECO:0007669"/>
    <property type="project" value="UniProtKB-UniRule"/>
</dbReference>
<dbReference type="PANTHER" id="PTHR23236">
    <property type="entry name" value="EUKARYOTIC TRANSLATION INITIATION FACTOR 4B/4H"/>
    <property type="match status" value="1"/>
</dbReference>
<evidence type="ECO:0000259" key="5">
    <source>
        <dbReference type="PROSITE" id="PS50102"/>
    </source>
</evidence>
<reference evidence="6" key="1">
    <citation type="submission" date="2022-07" db="EMBL/GenBank/DDBJ databases">
        <title>Genome analysis of Parmales, a sister group of diatoms, reveals the evolutionary specialization of diatoms from phago-mixotrophs to photoautotrophs.</title>
        <authorList>
            <person name="Ban H."/>
            <person name="Sato S."/>
            <person name="Yoshikawa S."/>
            <person name="Kazumasa Y."/>
            <person name="Nakamura Y."/>
            <person name="Ichinomiya M."/>
            <person name="Saitoh K."/>
            <person name="Sato N."/>
            <person name="Blanc-Mathieu R."/>
            <person name="Endo H."/>
            <person name="Kuwata A."/>
            <person name="Ogata H."/>
        </authorList>
    </citation>
    <scope>NUCLEOTIDE SEQUENCE</scope>
</reference>
<dbReference type="SMART" id="SM00360">
    <property type="entry name" value="RRM"/>
    <property type="match status" value="1"/>
</dbReference>
<organism evidence="6 7">
    <name type="scientific">Triparma retinervis</name>
    <dbReference type="NCBI Taxonomy" id="2557542"/>
    <lineage>
        <taxon>Eukaryota</taxon>
        <taxon>Sar</taxon>
        <taxon>Stramenopiles</taxon>
        <taxon>Ochrophyta</taxon>
        <taxon>Bolidophyceae</taxon>
        <taxon>Parmales</taxon>
        <taxon>Triparmaceae</taxon>
        <taxon>Triparma</taxon>
    </lineage>
</organism>
<dbReference type="PANTHER" id="PTHR23236:SF119">
    <property type="entry name" value="NUCLEAR RNA-BINDING PROTEIN SART-3"/>
    <property type="match status" value="1"/>
</dbReference>
<name>A0A9W6ZGM5_9STRA</name>
<feature type="compositionally biased region" description="Basic and acidic residues" evidence="4">
    <location>
        <begin position="135"/>
        <end position="144"/>
    </location>
</feature>
<dbReference type="AlphaFoldDB" id="A0A9W6ZGM5"/>
<dbReference type="OrthoDB" id="167718at2759"/>
<evidence type="ECO:0000256" key="3">
    <source>
        <dbReference type="PROSITE-ProRule" id="PRU00176"/>
    </source>
</evidence>
<keyword evidence="2 3" id="KW-0694">RNA-binding</keyword>
<evidence type="ECO:0000256" key="2">
    <source>
        <dbReference type="ARBA" id="ARBA00022884"/>
    </source>
</evidence>
<feature type="compositionally biased region" description="Basic and acidic residues" evidence="4">
    <location>
        <begin position="338"/>
        <end position="373"/>
    </location>
</feature>
<feature type="compositionally biased region" description="Basic and acidic residues" evidence="4">
    <location>
        <begin position="161"/>
        <end position="179"/>
    </location>
</feature>
<evidence type="ECO:0000256" key="1">
    <source>
        <dbReference type="ARBA" id="ARBA00022737"/>
    </source>
</evidence>
<comment type="caution">
    <text evidence="6">The sequence shown here is derived from an EMBL/GenBank/DDBJ whole genome shotgun (WGS) entry which is preliminary data.</text>
</comment>
<feature type="compositionally biased region" description="Acidic residues" evidence="4">
    <location>
        <begin position="44"/>
        <end position="53"/>
    </location>
</feature>
<evidence type="ECO:0000313" key="7">
    <source>
        <dbReference type="Proteomes" id="UP001165082"/>
    </source>
</evidence>
<feature type="compositionally biased region" description="Acidic residues" evidence="4">
    <location>
        <begin position="96"/>
        <end position="105"/>
    </location>
</feature>
<dbReference type="InterPro" id="IPR035979">
    <property type="entry name" value="RBD_domain_sf"/>
</dbReference>
<protein>
    <recommendedName>
        <fullName evidence="5">RRM domain-containing protein</fullName>
    </recommendedName>
</protein>
<gene>
    <name evidence="6" type="ORF">TrRE_jg6541</name>
</gene>